<proteinExistence type="inferred from homology"/>
<dbReference type="GO" id="GO:0005085">
    <property type="term" value="F:guanyl-nucleotide exchange factor activity"/>
    <property type="evidence" value="ECO:0007669"/>
    <property type="project" value="UniProtKB-KW"/>
</dbReference>
<accession>A0AAW2YJY2</accession>
<organism evidence="5 6">
    <name type="scientific">Acrasis kona</name>
    <dbReference type="NCBI Taxonomy" id="1008807"/>
    <lineage>
        <taxon>Eukaryota</taxon>
        <taxon>Discoba</taxon>
        <taxon>Heterolobosea</taxon>
        <taxon>Tetramitia</taxon>
        <taxon>Eutetramitia</taxon>
        <taxon>Acrasidae</taxon>
        <taxon>Acrasis</taxon>
    </lineage>
</organism>
<feature type="domain" description="DOCKER" evidence="4">
    <location>
        <begin position="149"/>
        <end position="586"/>
    </location>
</feature>
<dbReference type="InterPro" id="IPR046770">
    <property type="entry name" value="DOCKER_Lobe_B"/>
</dbReference>
<dbReference type="Proteomes" id="UP001431209">
    <property type="component" value="Unassembled WGS sequence"/>
</dbReference>
<evidence type="ECO:0000313" key="6">
    <source>
        <dbReference type="Proteomes" id="UP001431209"/>
    </source>
</evidence>
<dbReference type="InterPro" id="IPR026791">
    <property type="entry name" value="DOCK"/>
</dbReference>
<comment type="similarity">
    <text evidence="2">Belongs to the DOCK family.</text>
</comment>
<dbReference type="GO" id="GO:0007264">
    <property type="term" value="P:small GTPase-mediated signal transduction"/>
    <property type="evidence" value="ECO:0007669"/>
    <property type="project" value="InterPro"/>
</dbReference>
<sequence>MITLALSRSLQGDRIRRGDDFHLRQAIKSMCAFAEKDIHSGQLTHRRMTPSSPSTNHLPSQPVNGNNQQQLEKKIDFKSTLAMFRSIEAENVKHAKINHAASNPINHNQFVIDISNRLQTLLNDTIATFEISQGADDHKIEDLFHRISISYAKIPELRFMWLRQLANNHEQNARFAESALCHVHILHYAFELLKDDLLKNTSIHTTFHDTFGRLVSSNNNNNQQNQSTTMDSYDISGGHLPELTLPGILELIKICINQFEMAECYEWSVTLNKILVILLEIMDDHKQLSDAYLHLHKLYKITQFNKNSKLYPNYYRVAFLGNWGDSDLKNKQFVYKTPKLFKLFKMKEKIKTWYGHDVQVISNVKAIIQDEHSKYVHLTHVKPYICTNQQSDQNDFVSRSSEFQKHVNLNQFYYETAYSMNAKKLSDKVSEIYKRKVIVHVDGFFPNAKSRLQIIKEDEMILTPIEAATENMTEQISRLQDVCSIHPPDVAQLQMVLQGSVRATVNNGPKDIVNSFLREENRGKFNVQHVVKLNQKCLLFLYWCEKAVQLHAEHKRHDQTVFHIELEKGYEKVRELFEECLLFDEELATLNAQVSQ</sequence>
<feature type="region of interest" description="Disordered" evidence="3">
    <location>
        <begin position="44"/>
        <end position="68"/>
    </location>
</feature>
<dbReference type="AlphaFoldDB" id="A0AAW2YJY2"/>
<dbReference type="InterPro" id="IPR043162">
    <property type="entry name" value="DOCK_C_lobe_C"/>
</dbReference>
<evidence type="ECO:0000256" key="2">
    <source>
        <dbReference type="PROSITE-ProRule" id="PRU00984"/>
    </source>
</evidence>
<feature type="compositionally biased region" description="Polar residues" evidence="3">
    <location>
        <begin position="49"/>
        <end position="68"/>
    </location>
</feature>
<comment type="caution">
    <text evidence="5">The sequence shown here is derived from an EMBL/GenBank/DDBJ whole genome shotgun (WGS) entry which is preliminary data.</text>
</comment>
<dbReference type="PROSITE" id="PS51651">
    <property type="entry name" value="DOCKER"/>
    <property type="match status" value="1"/>
</dbReference>
<dbReference type="Pfam" id="PF20422">
    <property type="entry name" value="DHR-2_Lobe_B"/>
    <property type="match status" value="1"/>
</dbReference>
<protein>
    <recommendedName>
        <fullName evidence="4">DOCKER domain-containing protein</fullName>
    </recommendedName>
</protein>
<reference evidence="5 6" key="1">
    <citation type="submission" date="2024-03" db="EMBL/GenBank/DDBJ databases">
        <title>The Acrasis kona genome and developmental transcriptomes reveal deep origins of eukaryotic multicellular pathways.</title>
        <authorList>
            <person name="Sheikh S."/>
            <person name="Fu C.-J."/>
            <person name="Brown M.W."/>
            <person name="Baldauf S.L."/>
        </authorList>
    </citation>
    <scope>NUCLEOTIDE SEQUENCE [LARGE SCALE GENOMIC DNA]</scope>
    <source>
        <strain evidence="5 6">ATCC MYA-3509</strain>
    </source>
</reference>
<dbReference type="InterPro" id="IPR046769">
    <property type="entry name" value="DOCKER_Lobe_A"/>
</dbReference>
<dbReference type="CDD" id="cd11684">
    <property type="entry name" value="DHR2_DOCK"/>
    <property type="match status" value="1"/>
</dbReference>
<evidence type="ECO:0000259" key="4">
    <source>
        <dbReference type="PROSITE" id="PS51651"/>
    </source>
</evidence>
<dbReference type="PANTHER" id="PTHR23317:SF76">
    <property type="entry name" value="LD20667P"/>
    <property type="match status" value="1"/>
</dbReference>
<keyword evidence="1" id="KW-0344">Guanine-nucleotide releasing factor</keyword>
<evidence type="ECO:0000256" key="1">
    <source>
        <dbReference type="ARBA" id="ARBA00022658"/>
    </source>
</evidence>
<dbReference type="InterPro" id="IPR043161">
    <property type="entry name" value="DOCK_C_lobe_A"/>
</dbReference>
<dbReference type="Pfam" id="PF06920">
    <property type="entry name" value="DHR-2_Lobe_A"/>
    <property type="match status" value="1"/>
</dbReference>
<dbReference type="PANTHER" id="PTHR23317">
    <property type="entry name" value="DEDICATOR OF CYTOKINESIS DOCK"/>
    <property type="match status" value="1"/>
</dbReference>
<dbReference type="EMBL" id="JAOPGA020000196">
    <property type="protein sequence ID" value="KAL0477590.1"/>
    <property type="molecule type" value="Genomic_DNA"/>
</dbReference>
<keyword evidence="6" id="KW-1185">Reference proteome</keyword>
<name>A0AAW2YJY2_9EUKA</name>
<evidence type="ECO:0000313" key="5">
    <source>
        <dbReference type="EMBL" id="KAL0477590.1"/>
    </source>
</evidence>
<gene>
    <name evidence="5" type="ORF">AKO1_015414</name>
</gene>
<dbReference type="Pfam" id="PF20421">
    <property type="entry name" value="DHR-2_Lobe_C"/>
    <property type="match status" value="1"/>
</dbReference>
<dbReference type="Gene3D" id="1.25.40.410">
    <property type="match status" value="1"/>
</dbReference>
<dbReference type="InterPro" id="IPR027357">
    <property type="entry name" value="DOCKER_dom"/>
</dbReference>
<evidence type="ECO:0000256" key="3">
    <source>
        <dbReference type="SAM" id="MobiDB-lite"/>
    </source>
</evidence>
<dbReference type="InterPro" id="IPR046773">
    <property type="entry name" value="DOCKER_Lobe_C"/>
</dbReference>
<dbReference type="Gene3D" id="1.20.58.740">
    <property type="match status" value="1"/>
</dbReference>